<reference evidence="1" key="1">
    <citation type="submission" date="2022-12" db="EMBL/GenBank/DDBJ databases">
        <authorList>
            <person name="Bing R.G."/>
            <person name="Willard D.J."/>
            <person name="Manesh M.J.H."/>
            <person name="Laemthong T."/>
            <person name="Crosby J.R."/>
            <person name="Kelly R.M."/>
        </authorList>
    </citation>
    <scope>NUCLEOTIDE SEQUENCE</scope>
    <source>
        <strain evidence="1">DSM 8991</strain>
    </source>
</reference>
<accession>A0ABY7BL73</accession>
<protein>
    <submittedName>
        <fullName evidence="1">Uncharacterized protein</fullName>
    </submittedName>
</protein>
<gene>
    <name evidence="1" type="ORF">OTJ99_000846</name>
</gene>
<proteinExistence type="predicted"/>
<evidence type="ECO:0000313" key="2">
    <source>
        <dbReference type="Proteomes" id="UP001164745"/>
    </source>
</evidence>
<dbReference type="EMBL" id="CP113864">
    <property type="protein sequence ID" value="WAM32316.1"/>
    <property type="molecule type" value="Genomic_DNA"/>
</dbReference>
<dbReference type="RefSeq" id="WP_235374633.1">
    <property type="nucleotide sequence ID" value="NZ_CP113864.1"/>
</dbReference>
<keyword evidence="2" id="KW-1185">Reference proteome</keyword>
<evidence type="ECO:0000313" key="1">
    <source>
        <dbReference type="EMBL" id="WAM32316.1"/>
    </source>
</evidence>
<organism evidence="1 2">
    <name type="scientific">Caldicellulosiruptor naganoensis</name>
    <dbReference type="NCBI Taxonomy" id="29324"/>
    <lineage>
        <taxon>Bacteria</taxon>
        <taxon>Bacillati</taxon>
        <taxon>Bacillota</taxon>
        <taxon>Bacillota incertae sedis</taxon>
        <taxon>Caldicellulosiruptorales</taxon>
        <taxon>Caldicellulosiruptoraceae</taxon>
        <taxon>Caldicellulosiruptor</taxon>
    </lineage>
</organism>
<sequence>MSSVPYPPLPQILNEIRNFSFPNSTSISSITPHDPVPPALIDSAADISKSPSQVVVIGENCNAGEIEVEVQNRFMSVSPVPSPLQLHVFARNNITVSVGTRILNGQLIALGNTLNINSSGGSPFDGVKLIYGSPSSLIQNQVTDSTGYVPPVTMSSRRDSIQSGTLYRVVRRNIIVK</sequence>
<dbReference type="Proteomes" id="UP001164745">
    <property type="component" value="Chromosome"/>
</dbReference>
<name>A0ABY7BL73_9FIRM</name>